<sequence>MPSGKSLKKLRLFEQGVANLSNIVTCPANVYCCPLCGEFKSIDELTLEHVPPKSMGGKEIILTCAQCNNDAGISIDSHIAKQQNMHRLARSMATQTFTQKERATVDINGTRLRVELTKDDDDSTINIAILKQANSPQDIQSVQNFAREIASSDKGLTFALNSESRYHYNEKLVRVGHLKTAFLIATAAIVYSFAFSDSVSAFRRQIREPSESIVNYHLEYYSLEAEENSLAEAPELGVIVVSIFGVRVLLPHPQRSLSDYASTVRAVGNGLLATIKGTIIPWPDNFIGCLDNSDDIVFSIVET</sequence>
<protein>
    <recommendedName>
        <fullName evidence="1">HNH endonuclease 5 domain-containing protein</fullName>
    </recommendedName>
</protein>
<proteinExistence type="predicted"/>
<dbReference type="Pfam" id="PF14279">
    <property type="entry name" value="HNH_5"/>
    <property type="match status" value="1"/>
</dbReference>
<feature type="domain" description="HNH endonuclease 5" evidence="1">
    <location>
        <begin position="33"/>
        <end position="82"/>
    </location>
</feature>
<evidence type="ECO:0000259" key="1">
    <source>
        <dbReference type="Pfam" id="PF14279"/>
    </source>
</evidence>
<accession>K6X031</accession>
<dbReference type="AlphaFoldDB" id="K6X031"/>
<gene>
    <name evidence="2" type="ORF">GLIP_1388</name>
</gene>
<dbReference type="InterPro" id="IPR003615">
    <property type="entry name" value="HNH_nuc"/>
</dbReference>
<evidence type="ECO:0000313" key="2">
    <source>
        <dbReference type="EMBL" id="GAC14029.1"/>
    </source>
</evidence>
<dbReference type="Gene3D" id="1.10.30.50">
    <property type="match status" value="1"/>
</dbReference>
<comment type="caution">
    <text evidence="2">The sequence shown here is derived from an EMBL/GenBank/DDBJ whole genome shotgun (WGS) entry which is preliminary data.</text>
</comment>
<dbReference type="Proteomes" id="UP000006334">
    <property type="component" value="Unassembled WGS sequence"/>
</dbReference>
<dbReference type="EMBL" id="BAEN01000030">
    <property type="protein sequence ID" value="GAC14029.1"/>
    <property type="molecule type" value="Genomic_DNA"/>
</dbReference>
<dbReference type="OrthoDB" id="674231at2"/>
<dbReference type="InterPro" id="IPR029471">
    <property type="entry name" value="HNH_5"/>
</dbReference>
<name>K6X031_9ALTE</name>
<keyword evidence="3" id="KW-1185">Reference proteome</keyword>
<dbReference type="RefSeq" id="WP_008843845.1">
    <property type="nucleotide sequence ID" value="NZ_BAEN01000030.1"/>
</dbReference>
<dbReference type="eggNOG" id="ENOG5032TBK">
    <property type="taxonomic scope" value="Bacteria"/>
</dbReference>
<reference evidence="2 3" key="1">
    <citation type="journal article" date="2017" name="Antonie Van Leeuwenhoek">
        <title>Rhizobium rhizosphaerae sp. nov., a novel species isolated from rice rhizosphere.</title>
        <authorList>
            <person name="Zhao J.J."/>
            <person name="Zhang J."/>
            <person name="Zhang R.J."/>
            <person name="Zhang C.W."/>
            <person name="Yin H.Q."/>
            <person name="Zhang X.X."/>
        </authorList>
    </citation>
    <scope>NUCLEOTIDE SEQUENCE [LARGE SCALE GENOMIC DNA]</scope>
    <source>
        <strain evidence="2 3">E3</strain>
    </source>
</reference>
<evidence type="ECO:0000313" key="3">
    <source>
        <dbReference type="Proteomes" id="UP000006334"/>
    </source>
</evidence>
<organism evidence="2 3">
    <name type="scientific">Aliiglaciecola lipolytica E3</name>
    <dbReference type="NCBI Taxonomy" id="1127673"/>
    <lineage>
        <taxon>Bacteria</taxon>
        <taxon>Pseudomonadati</taxon>
        <taxon>Pseudomonadota</taxon>
        <taxon>Gammaproteobacteria</taxon>
        <taxon>Alteromonadales</taxon>
        <taxon>Alteromonadaceae</taxon>
        <taxon>Aliiglaciecola</taxon>
    </lineage>
</organism>
<dbReference type="CDD" id="cd00085">
    <property type="entry name" value="HNHc"/>
    <property type="match status" value="1"/>
</dbReference>